<dbReference type="GO" id="GO:0000723">
    <property type="term" value="P:telomere maintenance"/>
    <property type="evidence" value="ECO:0007669"/>
    <property type="project" value="InterPro"/>
</dbReference>
<keyword evidence="13" id="KW-0413">Isomerase</keyword>
<organism evidence="18">
    <name type="scientific">Absidia glauca</name>
    <name type="common">Pin mould</name>
    <dbReference type="NCBI Taxonomy" id="4829"/>
    <lineage>
        <taxon>Eukaryota</taxon>
        <taxon>Fungi</taxon>
        <taxon>Fungi incertae sedis</taxon>
        <taxon>Mucoromycota</taxon>
        <taxon>Mucoromycotina</taxon>
        <taxon>Mucoromycetes</taxon>
        <taxon>Mucorales</taxon>
        <taxon>Cunninghamellaceae</taxon>
        <taxon>Absidia</taxon>
    </lineage>
</organism>
<comment type="subcellular location">
    <subcellularLocation>
        <location evidence="2">Mitochondrion</location>
    </subcellularLocation>
    <subcellularLocation>
        <location evidence="3">Nucleus</location>
        <location evidence="3">Nucleolus</location>
    </subcellularLocation>
</comment>
<dbReference type="GO" id="GO:0003697">
    <property type="term" value="F:single-stranded DNA binding"/>
    <property type="evidence" value="ECO:0007669"/>
    <property type="project" value="UniProtKB-ARBA"/>
</dbReference>
<evidence type="ECO:0000313" key="19">
    <source>
        <dbReference type="Proteomes" id="UP000078561"/>
    </source>
</evidence>
<feature type="region of interest" description="Disordered" evidence="16">
    <location>
        <begin position="312"/>
        <end position="338"/>
    </location>
</feature>
<evidence type="ECO:0000256" key="8">
    <source>
        <dbReference type="ARBA" id="ARBA00022840"/>
    </source>
</evidence>
<reference evidence="18" key="1">
    <citation type="submission" date="2016-04" db="EMBL/GenBank/DDBJ databases">
        <authorList>
            <person name="Evans L.H."/>
            <person name="Alamgir A."/>
            <person name="Owens N."/>
            <person name="Weber N.D."/>
            <person name="Virtaneva K."/>
            <person name="Barbian K."/>
            <person name="Babar A."/>
            <person name="Rosenke K."/>
        </authorList>
    </citation>
    <scope>NUCLEOTIDE SEQUENCE [LARGE SCALE GENOMIC DNA]</scope>
    <source>
        <strain evidence="18">CBS 101.48</strain>
    </source>
</reference>
<dbReference type="CDD" id="cd18037">
    <property type="entry name" value="DEXSc_Pif1_like"/>
    <property type="match status" value="1"/>
</dbReference>
<name>A0A163ME57_ABSGL</name>
<dbReference type="InterPro" id="IPR027417">
    <property type="entry name" value="P-loop_NTPase"/>
</dbReference>
<feature type="compositionally biased region" description="Polar residues" evidence="16">
    <location>
        <begin position="150"/>
        <end position="175"/>
    </location>
</feature>
<keyword evidence="8 15" id="KW-0067">ATP-binding</keyword>
<dbReference type="EMBL" id="LT554349">
    <property type="protein sequence ID" value="SAM03999.1"/>
    <property type="molecule type" value="Genomic_DNA"/>
</dbReference>
<evidence type="ECO:0000256" key="5">
    <source>
        <dbReference type="ARBA" id="ARBA00022763"/>
    </source>
</evidence>
<dbReference type="GO" id="GO:0005524">
    <property type="term" value="F:ATP binding"/>
    <property type="evidence" value="ECO:0007669"/>
    <property type="project" value="UniProtKB-KW"/>
</dbReference>
<dbReference type="InParanoid" id="A0A163ME57"/>
<keyword evidence="7 15" id="KW-0347">Helicase</keyword>
<evidence type="ECO:0000256" key="14">
    <source>
        <dbReference type="ARBA" id="ARBA00023242"/>
    </source>
</evidence>
<feature type="compositionally biased region" description="Low complexity" evidence="16">
    <location>
        <begin position="186"/>
        <end position="195"/>
    </location>
</feature>
<protein>
    <recommendedName>
        <fullName evidence="15">ATP-dependent DNA helicase</fullName>
        <ecNumber evidence="15">5.6.2.3</ecNumber>
    </recommendedName>
</protein>
<dbReference type="STRING" id="4829.A0A163ME57"/>
<evidence type="ECO:0000256" key="13">
    <source>
        <dbReference type="ARBA" id="ARBA00023235"/>
    </source>
</evidence>
<evidence type="ECO:0000256" key="15">
    <source>
        <dbReference type="RuleBase" id="RU363044"/>
    </source>
</evidence>
<evidence type="ECO:0000256" key="6">
    <source>
        <dbReference type="ARBA" id="ARBA00022801"/>
    </source>
</evidence>
<dbReference type="Pfam" id="PF05970">
    <property type="entry name" value="PIF1"/>
    <property type="match status" value="1"/>
</dbReference>
<keyword evidence="19" id="KW-1185">Reference proteome</keyword>
<dbReference type="GO" id="GO:0006281">
    <property type="term" value="P:DNA repair"/>
    <property type="evidence" value="ECO:0007669"/>
    <property type="project" value="UniProtKB-KW"/>
</dbReference>
<keyword evidence="9" id="KW-0238">DNA-binding</keyword>
<evidence type="ECO:0000256" key="9">
    <source>
        <dbReference type="ARBA" id="ARBA00023125"/>
    </source>
</evidence>
<proteinExistence type="inferred from homology"/>
<dbReference type="EC" id="5.6.2.3" evidence="15"/>
<dbReference type="GO" id="GO:0006310">
    <property type="term" value="P:DNA recombination"/>
    <property type="evidence" value="ECO:0007669"/>
    <property type="project" value="UniProtKB-KW"/>
</dbReference>
<comment type="similarity">
    <text evidence="15">Belongs to the helicase family.</text>
</comment>
<keyword evidence="6 15" id="KW-0378">Hydrolase</keyword>
<feature type="domain" description="AAA+ ATPase" evidence="17">
    <location>
        <begin position="360"/>
        <end position="511"/>
    </location>
</feature>
<evidence type="ECO:0000313" key="18">
    <source>
        <dbReference type="EMBL" id="SAM03999.1"/>
    </source>
</evidence>
<keyword evidence="5 15" id="KW-0227">DNA damage</keyword>
<feature type="compositionally biased region" description="Polar residues" evidence="16">
    <location>
        <begin position="120"/>
        <end position="137"/>
    </location>
</feature>
<evidence type="ECO:0000256" key="12">
    <source>
        <dbReference type="ARBA" id="ARBA00023204"/>
    </source>
</evidence>
<feature type="compositionally biased region" description="Pro residues" evidence="16">
    <location>
        <begin position="26"/>
        <end position="35"/>
    </location>
</feature>
<dbReference type="SUPFAM" id="SSF52540">
    <property type="entry name" value="P-loop containing nucleoside triphosphate hydrolases"/>
    <property type="match status" value="1"/>
</dbReference>
<evidence type="ECO:0000256" key="7">
    <source>
        <dbReference type="ARBA" id="ARBA00022806"/>
    </source>
</evidence>
<feature type="compositionally biased region" description="Basic and acidic residues" evidence="16">
    <location>
        <begin position="41"/>
        <end position="53"/>
    </location>
</feature>
<dbReference type="Proteomes" id="UP000078561">
    <property type="component" value="Unassembled WGS sequence"/>
</dbReference>
<keyword evidence="14" id="KW-0539">Nucleus</keyword>
<gene>
    <name evidence="18" type="primary">ABSGL_09859.1 scaffold 11783</name>
</gene>
<dbReference type="Gene3D" id="3.40.50.300">
    <property type="entry name" value="P-loop containing nucleotide triphosphate hydrolases"/>
    <property type="match status" value="1"/>
</dbReference>
<feature type="compositionally biased region" description="Low complexity" evidence="16">
    <location>
        <begin position="74"/>
        <end position="94"/>
    </location>
</feature>
<keyword evidence="11 15" id="KW-0233">DNA recombination</keyword>
<keyword evidence="10" id="KW-0496">Mitochondrion</keyword>
<dbReference type="AlphaFoldDB" id="A0A163ME57"/>
<feature type="region of interest" description="Disordered" evidence="16">
    <location>
        <begin position="1"/>
        <end position="241"/>
    </location>
</feature>
<accession>A0A163ME57</accession>
<dbReference type="PANTHER" id="PTHR47642">
    <property type="entry name" value="ATP-DEPENDENT DNA HELICASE"/>
    <property type="match status" value="1"/>
</dbReference>
<evidence type="ECO:0000256" key="3">
    <source>
        <dbReference type="ARBA" id="ARBA00004604"/>
    </source>
</evidence>
<feature type="compositionally biased region" description="Low complexity" evidence="16">
    <location>
        <begin position="211"/>
        <end position="236"/>
    </location>
</feature>
<feature type="compositionally biased region" description="Polar residues" evidence="16">
    <location>
        <begin position="95"/>
        <end position="106"/>
    </location>
</feature>
<dbReference type="GO" id="GO:0005730">
    <property type="term" value="C:nucleolus"/>
    <property type="evidence" value="ECO:0007669"/>
    <property type="project" value="UniProtKB-SubCell"/>
</dbReference>
<evidence type="ECO:0000259" key="17">
    <source>
        <dbReference type="SMART" id="SM00382"/>
    </source>
</evidence>
<evidence type="ECO:0000256" key="1">
    <source>
        <dbReference type="ARBA" id="ARBA00001946"/>
    </source>
</evidence>
<dbReference type="GO" id="GO:0016887">
    <property type="term" value="F:ATP hydrolysis activity"/>
    <property type="evidence" value="ECO:0007669"/>
    <property type="project" value="RHEA"/>
</dbReference>
<dbReference type="OrthoDB" id="5578775at2759"/>
<dbReference type="PANTHER" id="PTHR47642:SF5">
    <property type="entry name" value="ATP-DEPENDENT DNA HELICASE"/>
    <property type="match status" value="1"/>
</dbReference>
<dbReference type="GO" id="GO:0043139">
    <property type="term" value="F:5'-3' DNA helicase activity"/>
    <property type="evidence" value="ECO:0007669"/>
    <property type="project" value="UniProtKB-EC"/>
</dbReference>
<evidence type="ECO:0000256" key="16">
    <source>
        <dbReference type="SAM" id="MobiDB-lite"/>
    </source>
</evidence>
<evidence type="ECO:0000256" key="2">
    <source>
        <dbReference type="ARBA" id="ARBA00004173"/>
    </source>
</evidence>
<dbReference type="InterPro" id="IPR003593">
    <property type="entry name" value="AAA+_ATPase"/>
</dbReference>
<comment type="cofactor">
    <cofactor evidence="1 15">
        <name>Mg(2+)</name>
        <dbReference type="ChEBI" id="CHEBI:18420"/>
    </cofactor>
</comment>
<sequence length="564" mass="61878">MSRRKQAAPKQGTLLGFFKPKVTQPPEIPAPPSPKQQPVHDLTETDDRDDKPETSITTTTIYSATSATRKRSDSISSSYDEDNSSQTSIRSSQSETLEIESSSSKYNIHGLGYIQRSKPRFSSHSSQELPSSDSITSAPARKKPRLQPVIRQTVQRPAYGQVSNMLGPSSSSSTLRDIHLNKDTFSPSSPSSSSSQDLMSFKPASTLARRSASQPSFSSPSSALYQQQQQQQQTQQSLPVVPKVRRPDIQPDYVAPNFLGSSRFGSSSINRKQNQIGYYKPPSSSVAISSEKPWETSPIPLFNKTPSWKEFGGSKGSMFPKKPRKTAPPPVKNKKANAKVEYAPQLSSEQQRVLDMVIKEQQSVFFTGSAGTGKSVLMRAMISALKNRFGEGVAVTASTGIAACNISGCTLHSFGGIGMGMESVGALIKTIEGRKVSKERWEKTKVLIIDEISMVDAALFDKLEAIARHFRQNPAPFGGIQLIVTGDFFQLPPVKASGFAFEAQTWPSVMKKTVVLNHVFRQKDQVFIDVLNEMRIGQLSAQALELFKSLDRPLPESKIEPAEL</sequence>
<keyword evidence="4 15" id="KW-0547">Nucleotide-binding</keyword>
<evidence type="ECO:0000256" key="10">
    <source>
        <dbReference type="ARBA" id="ARBA00023128"/>
    </source>
</evidence>
<dbReference type="SMART" id="SM00382">
    <property type="entry name" value="AAA"/>
    <property type="match status" value="1"/>
</dbReference>
<dbReference type="FunFam" id="3.40.50.300:FF:001226">
    <property type="entry name" value="ATP-dependent DNA helicase PIF1"/>
    <property type="match status" value="1"/>
</dbReference>
<dbReference type="GO" id="GO:0005739">
    <property type="term" value="C:mitochondrion"/>
    <property type="evidence" value="ECO:0007669"/>
    <property type="project" value="UniProtKB-SubCell"/>
</dbReference>
<feature type="compositionally biased region" description="Low complexity" evidence="16">
    <location>
        <begin position="54"/>
        <end position="67"/>
    </location>
</feature>
<dbReference type="InterPro" id="IPR051055">
    <property type="entry name" value="PIF1_helicase"/>
</dbReference>
<dbReference type="InterPro" id="IPR010285">
    <property type="entry name" value="DNA_helicase_pif1-like_DEAD"/>
</dbReference>
<evidence type="ECO:0000256" key="11">
    <source>
        <dbReference type="ARBA" id="ARBA00023172"/>
    </source>
</evidence>
<evidence type="ECO:0000256" key="4">
    <source>
        <dbReference type="ARBA" id="ARBA00022741"/>
    </source>
</evidence>
<comment type="catalytic activity">
    <reaction evidence="15">
        <text>ATP + H2O = ADP + phosphate + H(+)</text>
        <dbReference type="Rhea" id="RHEA:13065"/>
        <dbReference type="ChEBI" id="CHEBI:15377"/>
        <dbReference type="ChEBI" id="CHEBI:15378"/>
        <dbReference type="ChEBI" id="CHEBI:30616"/>
        <dbReference type="ChEBI" id="CHEBI:43474"/>
        <dbReference type="ChEBI" id="CHEBI:456216"/>
        <dbReference type="EC" id="5.6.2.3"/>
    </reaction>
</comment>
<keyword evidence="12 15" id="KW-0234">DNA repair</keyword>